<dbReference type="EMBL" id="LSRX01000829">
    <property type="protein sequence ID" value="OLP88075.1"/>
    <property type="molecule type" value="Genomic_DNA"/>
</dbReference>
<sequence>MPEIINTESTSCGIVCCGSEKARCWCLFPPYHRHMRDMEAHRTSAALVNLRPRCEVVVDPSAPSEKEGVHGDISRPTEFFCNAAEPGSGVRSPAGRDVHVGFPALPEDMLT</sequence>
<dbReference type="Proteomes" id="UP000186817">
    <property type="component" value="Unassembled WGS sequence"/>
</dbReference>
<keyword evidence="2" id="KW-1185">Reference proteome</keyword>
<protein>
    <submittedName>
        <fullName evidence="1">Uncharacterized protein</fullName>
    </submittedName>
</protein>
<evidence type="ECO:0000313" key="2">
    <source>
        <dbReference type="Proteomes" id="UP000186817"/>
    </source>
</evidence>
<organism evidence="1 2">
    <name type="scientific">Symbiodinium microadriaticum</name>
    <name type="common">Dinoflagellate</name>
    <name type="synonym">Zooxanthella microadriatica</name>
    <dbReference type="NCBI Taxonomy" id="2951"/>
    <lineage>
        <taxon>Eukaryota</taxon>
        <taxon>Sar</taxon>
        <taxon>Alveolata</taxon>
        <taxon>Dinophyceae</taxon>
        <taxon>Suessiales</taxon>
        <taxon>Symbiodiniaceae</taxon>
        <taxon>Symbiodinium</taxon>
    </lineage>
</organism>
<name>A0A1Q9CYT6_SYMMI</name>
<reference evidence="1 2" key="1">
    <citation type="submission" date="2016-02" db="EMBL/GenBank/DDBJ databases">
        <title>Genome analysis of coral dinoflagellate symbionts highlights evolutionary adaptations to a symbiotic lifestyle.</title>
        <authorList>
            <person name="Aranda M."/>
            <person name="Li Y."/>
            <person name="Liew Y.J."/>
            <person name="Baumgarten S."/>
            <person name="Simakov O."/>
            <person name="Wilson M."/>
            <person name="Piel J."/>
            <person name="Ashoor H."/>
            <person name="Bougouffa S."/>
            <person name="Bajic V.B."/>
            <person name="Ryu T."/>
            <person name="Ravasi T."/>
            <person name="Bayer T."/>
            <person name="Micklem G."/>
            <person name="Kim H."/>
            <person name="Bhak J."/>
            <person name="Lajeunesse T.C."/>
            <person name="Voolstra C.R."/>
        </authorList>
    </citation>
    <scope>NUCLEOTIDE SEQUENCE [LARGE SCALE GENOMIC DNA]</scope>
    <source>
        <strain evidence="1 2">CCMP2467</strain>
    </source>
</reference>
<gene>
    <name evidence="1" type="ORF">AK812_SmicGene30637</name>
</gene>
<evidence type="ECO:0000313" key="1">
    <source>
        <dbReference type="EMBL" id="OLP88075.1"/>
    </source>
</evidence>
<dbReference type="AlphaFoldDB" id="A0A1Q9CYT6"/>
<comment type="caution">
    <text evidence="1">The sequence shown here is derived from an EMBL/GenBank/DDBJ whole genome shotgun (WGS) entry which is preliminary data.</text>
</comment>
<accession>A0A1Q9CYT6</accession>
<proteinExistence type="predicted"/>